<feature type="transmembrane region" description="Helical" evidence="5">
    <location>
        <begin position="363"/>
        <end position="386"/>
    </location>
</feature>
<dbReference type="InterPro" id="IPR010096">
    <property type="entry name" value="NADH-Q_OxRdtase_suN/2"/>
</dbReference>
<organism evidence="8 9">
    <name type="scientific">Selenobaculum gibii</name>
    <dbReference type="NCBI Taxonomy" id="3054208"/>
    <lineage>
        <taxon>Bacteria</taxon>
        <taxon>Bacillati</taxon>
        <taxon>Bacillota</taxon>
        <taxon>Negativicutes</taxon>
        <taxon>Selenomonadales</taxon>
        <taxon>Selenomonadaceae</taxon>
        <taxon>Selenobaculum</taxon>
    </lineage>
</organism>
<dbReference type="NCBIfam" id="TIGR01770">
    <property type="entry name" value="NDH_I_N"/>
    <property type="match status" value="1"/>
</dbReference>
<comment type="function">
    <text evidence="5">NDH-1 shuttles electrons from NADH, via FMN and iron-sulfur (Fe-S) centers, to quinones in the respiratory chain. The immediate electron acceptor for the enzyme in this species is believed to be a menaquinone. Couples the redox reaction to proton translocation (for every two electrons transferred, four hydrogen ions are translocated across the cytoplasmic membrane), and thus conserves the redox energy in a proton gradient.</text>
</comment>
<comment type="catalytic activity">
    <reaction evidence="5">
        <text>a quinone + NADH + 5 H(+)(in) = a quinol + NAD(+) + 4 H(+)(out)</text>
        <dbReference type="Rhea" id="RHEA:57888"/>
        <dbReference type="ChEBI" id="CHEBI:15378"/>
        <dbReference type="ChEBI" id="CHEBI:24646"/>
        <dbReference type="ChEBI" id="CHEBI:57540"/>
        <dbReference type="ChEBI" id="CHEBI:57945"/>
        <dbReference type="ChEBI" id="CHEBI:132124"/>
    </reaction>
</comment>
<proteinExistence type="inferred from homology"/>
<feature type="transmembrane region" description="Helical" evidence="5">
    <location>
        <begin position="72"/>
        <end position="92"/>
    </location>
</feature>
<evidence type="ECO:0000256" key="6">
    <source>
        <dbReference type="RuleBase" id="RU000320"/>
    </source>
</evidence>
<dbReference type="EC" id="7.1.1.-" evidence="5"/>
<dbReference type="PANTHER" id="PTHR22773">
    <property type="entry name" value="NADH DEHYDROGENASE"/>
    <property type="match status" value="1"/>
</dbReference>
<dbReference type="InterPro" id="IPR001750">
    <property type="entry name" value="ND/Mrp_TM"/>
</dbReference>
<keyword evidence="5" id="KW-1003">Cell membrane</keyword>
<feature type="transmembrane region" description="Helical" evidence="5">
    <location>
        <begin position="35"/>
        <end position="52"/>
    </location>
</feature>
<keyword evidence="3 5" id="KW-1133">Transmembrane helix</keyword>
<evidence type="ECO:0000313" key="9">
    <source>
        <dbReference type="Proteomes" id="UP001243623"/>
    </source>
</evidence>
<evidence type="ECO:0000259" key="7">
    <source>
        <dbReference type="Pfam" id="PF00361"/>
    </source>
</evidence>
<feature type="transmembrane region" description="Helical" evidence="5">
    <location>
        <begin position="234"/>
        <end position="259"/>
    </location>
</feature>
<keyword evidence="2 5" id="KW-0812">Transmembrane</keyword>
<keyword evidence="4 5" id="KW-0472">Membrane</keyword>
<evidence type="ECO:0000313" key="8">
    <source>
        <dbReference type="EMBL" id="WIW70048.1"/>
    </source>
</evidence>
<dbReference type="Proteomes" id="UP001243623">
    <property type="component" value="Chromosome"/>
</dbReference>
<evidence type="ECO:0000256" key="5">
    <source>
        <dbReference type="HAMAP-Rule" id="MF_00445"/>
    </source>
</evidence>
<feature type="transmembrane region" description="Helical" evidence="5">
    <location>
        <begin position="265"/>
        <end position="283"/>
    </location>
</feature>
<keyword evidence="5" id="KW-0874">Quinone</keyword>
<dbReference type="GO" id="GO:0005886">
    <property type="term" value="C:plasma membrane"/>
    <property type="evidence" value="ECO:0007669"/>
    <property type="project" value="UniProtKB-SubCell"/>
</dbReference>
<feature type="transmembrane region" description="Helical" evidence="5">
    <location>
        <begin position="398"/>
        <end position="418"/>
    </location>
</feature>
<dbReference type="GO" id="GO:0042773">
    <property type="term" value="P:ATP synthesis coupled electron transport"/>
    <property type="evidence" value="ECO:0007669"/>
    <property type="project" value="InterPro"/>
</dbReference>
<dbReference type="RefSeq" id="WP_147670415.1">
    <property type="nucleotide sequence ID" value="NZ_CP120678.1"/>
</dbReference>
<reference evidence="8" key="1">
    <citation type="submission" date="2023-03" db="EMBL/GenBank/DDBJ databases">
        <title>Selenobaculum gbiensis gen. nov. sp. nov., a new bacterium isolated from the gut microbiota of IBD patient.</title>
        <authorList>
            <person name="Yeo S."/>
            <person name="Park H."/>
            <person name="Huh C.S."/>
        </authorList>
    </citation>
    <scope>NUCLEOTIDE SEQUENCE</scope>
    <source>
        <strain evidence="8">ICN-92133</strain>
    </source>
</reference>
<dbReference type="GO" id="GO:0048038">
    <property type="term" value="F:quinone binding"/>
    <property type="evidence" value="ECO:0007669"/>
    <property type="project" value="UniProtKB-KW"/>
</dbReference>
<evidence type="ECO:0000256" key="3">
    <source>
        <dbReference type="ARBA" id="ARBA00022989"/>
    </source>
</evidence>
<comment type="similarity">
    <text evidence="5">Belongs to the complex I subunit 2 family.</text>
</comment>
<keyword evidence="5" id="KW-0813">Transport</keyword>
<dbReference type="GO" id="GO:0008137">
    <property type="term" value="F:NADH dehydrogenase (ubiquinone) activity"/>
    <property type="evidence" value="ECO:0007669"/>
    <property type="project" value="InterPro"/>
</dbReference>
<feature type="transmembrane region" description="Helical" evidence="5">
    <location>
        <begin position="295"/>
        <end position="315"/>
    </location>
</feature>
<dbReference type="EMBL" id="CP120678">
    <property type="protein sequence ID" value="WIW70048.1"/>
    <property type="molecule type" value="Genomic_DNA"/>
</dbReference>
<dbReference type="HAMAP" id="MF_00445">
    <property type="entry name" value="NDH1_NuoN_1"/>
    <property type="match status" value="1"/>
</dbReference>
<dbReference type="AlphaFoldDB" id="A0A9Y2AI14"/>
<protein>
    <recommendedName>
        <fullName evidence="5">NADH-quinone oxidoreductase subunit N</fullName>
        <ecNumber evidence="5">7.1.1.-</ecNumber>
    </recommendedName>
    <alternativeName>
        <fullName evidence="5">NADH dehydrogenase I subunit N</fullName>
    </alternativeName>
    <alternativeName>
        <fullName evidence="5">NDH-1 subunit N</fullName>
    </alternativeName>
</protein>
<feature type="transmembrane region" description="Helical" evidence="5">
    <location>
        <begin position="104"/>
        <end position="122"/>
    </location>
</feature>
<dbReference type="Pfam" id="PF00361">
    <property type="entry name" value="Proton_antipo_M"/>
    <property type="match status" value="1"/>
</dbReference>
<keyword evidence="5" id="KW-1278">Translocase</keyword>
<feature type="transmembrane region" description="Helical" evidence="5">
    <location>
        <begin position="159"/>
        <end position="181"/>
    </location>
</feature>
<evidence type="ECO:0000256" key="1">
    <source>
        <dbReference type="ARBA" id="ARBA00004127"/>
    </source>
</evidence>
<gene>
    <name evidence="5" type="primary">nuoN</name>
    <name evidence="8" type="ORF">P3F81_09075</name>
</gene>
<feature type="transmembrane region" description="Helical" evidence="5">
    <location>
        <begin position="439"/>
        <end position="457"/>
    </location>
</feature>
<feature type="transmembrane region" description="Helical" evidence="5">
    <location>
        <begin position="193"/>
        <end position="213"/>
    </location>
</feature>
<feature type="transmembrane region" description="Helical" evidence="5">
    <location>
        <begin position="6"/>
        <end position="26"/>
    </location>
</feature>
<keyword evidence="9" id="KW-1185">Reference proteome</keyword>
<feature type="domain" description="NADH:quinone oxidoreductase/Mrp antiporter transmembrane" evidence="7">
    <location>
        <begin position="122"/>
        <end position="413"/>
    </location>
</feature>
<comment type="subcellular location">
    <subcellularLocation>
        <location evidence="5">Cell membrane</location>
        <topology evidence="5">Multi-pass membrane protein</topology>
    </subcellularLocation>
    <subcellularLocation>
        <location evidence="1">Endomembrane system</location>
        <topology evidence="1">Multi-pass membrane protein</topology>
    </subcellularLocation>
    <subcellularLocation>
        <location evidence="6">Membrane</location>
        <topology evidence="6">Multi-pass membrane protein</topology>
    </subcellularLocation>
</comment>
<accession>A0A9Y2AI14</accession>
<evidence type="ECO:0000256" key="4">
    <source>
        <dbReference type="ARBA" id="ARBA00023136"/>
    </source>
</evidence>
<dbReference type="KEGG" id="sgbi:P3F81_09075"/>
<feature type="transmembrane region" description="Helical" evidence="5">
    <location>
        <begin position="128"/>
        <end position="147"/>
    </location>
</feature>
<dbReference type="GO" id="GO:0050136">
    <property type="term" value="F:NADH dehydrogenase (quinone) (non-electrogenic) activity"/>
    <property type="evidence" value="ECO:0007669"/>
    <property type="project" value="UniProtKB-UniRule"/>
</dbReference>
<keyword evidence="5" id="KW-0520">NAD</keyword>
<name>A0A9Y2AI14_9FIRM</name>
<dbReference type="GO" id="GO:0012505">
    <property type="term" value="C:endomembrane system"/>
    <property type="evidence" value="ECO:0007669"/>
    <property type="project" value="UniProtKB-SubCell"/>
</dbReference>
<sequence length="475" mass="52327">MNFSIISTELLVLVLALVLMAVDLILPAKETRRSIGYIAIFGLLGLFLHTFTQYHLGHSEYFYQNLFILDNFAIFFKQLFILSVGFTILFSLDYVETLPKYRGEYYVILLFALLGMMVMASANDFLTMFVGLELMTISFYILVGYKLGNRLSSEAGVKYLLIGSASTAVMLYGISLVYGVTSQITFAGICMNYHLFYAAGLAGITMVMIGFFFKLSVIPFHMWAPDIYQGAPTPITALLAMGSKAAGLAVFMRILYTAFPITADYWLPILSIFAAICMIFGNIMAIRQENLKRMLAYSSIAQAGYMMVGIVAADVAGMKAVMFYALLYVFANVGAFAVLAVIDKYKGGTDTKDIKGLSRTAPILAAVMTISLLSMAGIPPTAGFVGKLYLFTAVVEQGYLWLAFVGFIMSMISVYYYLMVAKAMYMEYDEDETKIVISGAIRAVVLISSIATILIGICPEKVALITNIASQTFMR</sequence>
<feature type="transmembrane region" description="Helical" evidence="5">
    <location>
        <begin position="321"/>
        <end position="342"/>
    </location>
</feature>
<evidence type="ECO:0000256" key="2">
    <source>
        <dbReference type="ARBA" id="ARBA00022692"/>
    </source>
</evidence>
<comment type="subunit">
    <text evidence="5">NDH-1 is composed of 14 different subunits. Subunits NuoA, H, J, K, L, M, N constitute the membrane sector of the complex.</text>
</comment>